<accession>I5AQ81</accession>
<dbReference type="HOGENOM" id="CLU_264815_0_0_9"/>
<feature type="compositionally biased region" description="Basic and acidic residues" evidence="1">
    <location>
        <begin position="537"/>
        <end position="547"/>
    </location>
</feature>
<feature type="region of interest" description="Disordered" evidence="1">
    <location>
        <begin position="529"/>
        <end position="620"/>
    </location>
</feature>
<feature type="compositionally biased region" description="Polar residues" evidence="1">
    <location>
        <begin position="577"/>
        <end position="589"/>
    </location>
</feature>
<feature type="transmembrane region" description="Helical" evidence="2">
    <location>
        <begin position="495"/>
        <end position="514"/>
    </location>
</feature>
<keyword evidence="2" id="KW-1133">Transmembrane helix</keyword>
<feature type="transmembrane region" description="Helical" evidence="2">
    <location>
        <begin position="465"/>
        <end position="483"/>
    </location>
</feature>
<keyword evidence="2" id="KW-0812">Transmembrane</keyword>
<feature type="region of interest" description="Disordered" evidence="1">
    <location>
        <begin position="1159"/>
        <end position="1261"/>
    </location>
</feature>
<reference evidence="5 6" key="2">
    <citation type="submission" date="2012-02" db="EMBL/GenBank/DDBJ databases">
        <title>Improved High-Quality Draft sequence of Eubacterium cellulosolvens 6.</title>
        <authorList>
            <consortium name="US DOE Joint Genome Institute"/>
            <person name="Lucas S."/>
            <person name="Han J."/>
            <person name="Lapidus A."/>
            <person name="Cheng J.-F."/>
            <person name="Goodwin L."/>
            <person name="Pitluck S."/>
            <person name="Peters L."/>
            <person name="Mikhailova N."/>
            <person name="Gu W."/>
            <person name="Detter J.C."/>
            <person name="Han C."/>
            <person name="Tapia R."/>
            <person name="Land M."/>
            <person name="Hauser L."/>
            <person name="Kyrpides N."/>
            <person name="Ivanova N."/>
            <person name="Pagani I."/>
            <person name="Johnson E."/>
            <person name="Mukhopadhyay B."/>
            <person name="Anderson I."/>
            <person name="Woyke T."/>
        </authorList>
    </citation>
    <scope>NUCLEOTIDE SEQUENCE [LARGE SCALE GENOMIC DNA]</scope>
    <source>
        <strain evidence="5 6">6</strain>
    </source>
</reference>
<name>I5AQ81_EUBC6</name>
<keyword evidence="6" id="KW-1185">Reference proteome</keyword>
<dbReference type="Gene3D" id="2.60.40.10">
    <property type="entry name" value="Immunoglobulins"/>
    <property type="match status" value="2"/>
</dbReference>
<feature type="chain" id="PRO_5003699354" description="CNA-B domain-containing protein" evidence="3">
    <location>
        <begin position="30"/>
        <end position="1261"/>
    </location>
</feature>
<evidence type="ECO:0000256" key="3">
    <source>
        <dbReference type="SAM" id="SignalP"/>
    </source>
</evidence>
<dbReference type="Gene3D" id="2.60.40.1140">
    <property type="entry name" value="Collagen-binding surface protein Cna, B-type domain"/>
    <property type="match status" value="1"/>
</dbReference>
<dbReference type="AlphaFoldDB" id="I5AQ81"/>
<evidence type="ECO:0000313" key="5">
    <source>
        <dbReference type="EMBL" id="EIM55954.1"/>
    </source>
</evidence>
<evidence type="ECO:0000313" key="6">
    <source>
        <dbReference type="Proteomes" id="UP000005753"/>
    </source>
</evidence>
<evidence type="ECO:0000256" key="2">
    <source>
        <dbReference type="SAM" id="Phobius"/>
    </source>
</evidence>
<protein>
    <recommendedName>
        <fullName evidence="4">CNA-B domain-containing protein</fullName>
    </recommendedName>
</protein>
<feature type="domain" description="CNA-B" evidence="4">
    <location>
        <begin position="1064"/>
        <end position="1150"/>
    </location>
</feature>
<feature type="compositionally biased region" description="Basic and acidic residues" evidence="1">
    <location>
        <begin position="1246"/>
        <end position="1255"/>
    </location>
</feature>
<feature type="compositionally biased region" description="Basic residues" evidence="1">
    <location>
        <begin position="605"/>
        <end position="614"/>
    </location>
</feature>
<feature type="compositionally biased region" description="Basic and acidic residues" evidence="1">
    <location>
        <begin position="595"/>
        <end position="604"/>
    </location>
</feature>
<evidence type="ECO:0000256" key="1">
    <source>
        <dbReference type="SAM" id="MobiDB-lite"/>
    </source>
</evidence>
<evidence type="ECO:0000259" key="4">
    <source>
        <dbReference type="Pfam" id="PF05738"/>
    </source>
</evidence>
<dbReference type="InterPro" id="IPR008454">
    <property type="entry name" value="Collagen-bd_Cna-like_B-typ_dom"/>
</dbReference>
<organism evidence="5 6">
    <name type="scientific">Eubacterium cellulosolvens (strain ATCC 43171 / JCM 9499 / 6)</name>
    <name type="common">Cillobacterium cellulosolvens</name>
    <dbReference type="NCBI Taxonomy" id="633697"/>
    <lineage>
        <taxon>Bacteria</taxon>
        <taxon>Bacillati</taxon>
        <taxon>Bacillota</taxon>
        <taxon>Clostridia</taxon>
        <taxon>Eubacteriales</taxon>
        <taxon>Eubacteriaceae</taxon>
        <taxon>Eubacterium</taxon>
    </lineage>
</organism>
<dbReference type="EMBL" id="CM001487">
    <property type="protein sequence ID" value="EIM55954.1"/>
    <property type="molecule type" value="Genomic_DNA"/>
</dbReference>
<dbReference type="SUPFAM" id="SSF49478">
    <property type="entry name" value="Cna protein B-type domain"/>
    <property type="match status" value="1"/>
</dbReference>
<dbReference type="OrthoDB" id="1768994at2"/>
<dbReference type="Pfam" id="PF05738">
    <property type="entry name" value="Cna_B"/>
    <property type="match status" value="2"/>
</dbReference>
<feature type="domain" description="CNA-B" evidence="4">
    <location>
        <begin position="351"/>
        <end position="424"/>
    </location>
</feature>
<feature type="signal peptide" evidence="3">
    <location>
        <begin position="1"/>
        <end position="29"/>
    </location>
</feature>
<sequence>MRKANKILSRALGLLMAGSLSLGGSFLQAAPVYAAESGSILNSCCSSASLSDQGAAVTDQKSGTTAVWNVDPTKEYKLTLSFSENGSNKWNGQEMVYEFPSFFQPSVTGKGGISGTSQSGVTKINGDGAIVSAYYEIGPDGKLHVYPNGSADDYSKLKNTTDDKVSVDVNGYFAKEGTGKEYAFVSGSTVDYTVAFSHPFTIRNVNVNGEVLADGEFEIVNLNGDKQTVQLTRDSKGLIQLSLPTGSYQLKQTKVPTKVLSKASTDAQSTSTQGDTAKTATATASAAKKYQKATAVSFQVDEDGVVSYSSSLNGTLVAADENTLDIVNLTGEADDPAIGSTMLKLNGHIVFEDNNDADKLRPNKGGVKLHLFRDKKEVASATINESHKWEFKGNDIPLADASRYELTVDPISVKEGQNPYTITVNKYVDEQRLFFNVVAVHIAKNSSASTSKSGSAVKTGDNGTLLHYLFLFLAAGAVCVVLFRVRDDRRRKNQFIGFGLSVVMAASMAAGVGVRDASAEVISSDVVLDDSGQTGTDDGKKIADPGDSKSVSDGSSSGSSSKNNADGTADDGKESVHSGSDGNGQNAVVSPTGKAADDKADNSKAKKSKKKVSVKKKDTDEELVKGTDEVIMVGGSTLKLLNPYIKTVTLSDGSSSENGETWTAPQQGANSFSWDGLSARKTYKLKLTLSAKQDQCFAPDQDHDECIFELPANFRLADPDKAAEKTNLVIKSKEGAQTTYSLEGNSVWADTGLEASEQDATTTANAAANVHPMLHVKFNINGGENFTKFTEDKDATFVLETEVYVGAGATEFVNTADAKVTGTVTTKEQRIVNICAQTSASEPLDGVEYELLGSERKQVAGVPKWTSRRSADGKIENSLHAVLLEDGIYYLHVASVPEGVTKPTEDLTITVGGSASGFTVSGNVGGMNNVDGTSYAFISMQKTSPKKKEVKVTIQSLNADLTPITGGDLGIKEKTDNTNVDITGDDYTLTAGYGYTLQEKTAPSGYKKAADRPLYVDSAGHLFLNSGEIQAKDPQKFDSGYLLKVLHIKEGTTSNTVHIWAQTSWNDMENLDNCRPTDLTITVRKSTQSTALYDDEKVGDKEKTFDFKRQPSKDEKNKDITYTVSPKKAPTKDYTVAVVDKYTIEGTEITTIIYRHVPKKTPSSTPKATATPAPTATQKAAGSSGSASSSSSQAGATAMPTVTVSTTPSGSPTPGASGSDSSAGQNQGTAIRATKADGDLNGSAPHNDDKGKGEDVEVEED</sequence>
<dbReference type="InterPro" id="IPR013783">
    <property type="entry name" value="Ig-like_fold"/>
</dbReference>
<reference evidence="5 6" key="1">
    <citation type="submission" date="2010-08" db="EMBL/GenBank/DDBJ databases">
        <authorList>
            <consortium name="US DOE Joint Genome Institute (JGI-PGF)"/>
            <person name="Lucas S."/>
            <person name="Copeland A."/>
            <person name="Lapidus A."/>
            <person name="Cheng J.-F."/>
            <person name="Bruce D."/>
            <person name="Goodwin L."/>
            <person name="Pitluck S."/>
            <person name="Land M.L."/>
            <person name="Hauser L."/>
            <person name="Chang Y.-J."/>
            <person name="Anderson I.J."/>
            <person name="Johnson E."/>
            <person name="Mulhopadhyay B."/>
            <person name="Kyrpides N."/>
            <person name="Woyke T.J."/>
        </authorList>
    </citation>
    <scope>NUCLEOTIDE SEQUENCE [LARGE SCALE GENOMIC DNA]</scope>
    <source>
        <strain evidence="5 6">6</strain>
    </source>
</reference>
<proteinExistence type="predicted"/>
<dbReference type="Proteomes" id="UP000005753">
    <property type="component" value="Chromosome"/>
</dbReference>
<keyword evidence="3" id="KW-0732">Signal</keyword>
<keyword evidence="2" id="KW-0472">Membrane</keyword>
<gene>
    <name evidence="5" type="ORF">EubceDRAFT1_0088</name>
</gene>
<feature type="compositionally biased region" description="Low complexity" evidence="1">
    <location>
        <begin position="548"/>
        <end position="562"/>
    </location>
</feature>
<feature type="compositionally biased region" description="Low complexity" evidence="1">
    <location>
        <begin position="1160"/>
        <end position="1224"/>
    </location>
</feature>